<keyword evidence="2" id="KW-1185">Reference proteome</keyword>
<dbReference type="Pfam" id="PF11185">
    <property type="entry name" value="DUF2971"/>
    <property type="match status" value="1"/>
</dbReference>
<proteinExistence type="predicted"/>
<dbReference type="STRING" id="1602171.ST44_08565"/>
<dbReference type="AlphaFoldDB" id="A0A0D0HBW2"/>
<evidence type="ECO:0008006" key="3">
    <source>
        <dbReference type="Google" id="ProtNLM"/>
    </source>
</evidence>
<sequence>MMKEEFMNMKKLYHYTKFDTAIKILESHSLRFGRLHNMNDIHENDKLSYVDTTGTLINSFPSDVLDAIDCEMAKYRQISLTADDNKQDKLGFDLHQMWGLYADKGQGICLVFDKDILCKQIDDAVLHKIVSYDTSVESFYIANSNDSQSIQCNIQKKADKLFFHKRKEWEHEQEYRFIKRCTNLNKEEYLYYGKALKYIILNSVIENTDSVKFKKNVEKLNKHTQRVPILVYGNGLLDYSLIDINHTEIIWNSSYGYDILIPGVNCEIDV</sequence>
<evidence type="ECO:0000313" key="2">
    <source>
        <dbReference type="Proteomes" id="UP000032046"/>
    </source>
</evidence>
<name>A0A0D0HBW2_9BACT</name>
<dbReference type="Proteomes" id="UP000032046">
    <property type="component" value="Unassembled WGS sequence"/>
</dbReference>
<protein>
    <recommendedName>
        <fullName evidence="3">DUF2971 domain-containing protein</fullName>
    </recommendedName>
</protein>
<accession>A0A0D0HBW2</accession>
<evidence type="ECO:0000313" key="1">
    <source>
        <dbReference type="EMBL" id="KIP61811.1"/>
    </source>
</evidence>
<gene>
    <name evidence="1" type="ORF">ST44_08565</name>
</gene>
<dbReference type="EMBL" id="JXQK01000062">
    <property type="protein sequence ID" value="KIP61811.1"/>
    <property type="molecule type" value="Genomic_DNA"/>
</dbReference>
<reference evidence="1 2" key="1">
    <citation type="submission" date="2015-01" db="EMBL/GenBank/DDBJ databases">
        <title>Comparative genomics of non-oral Prevotella species.</title>
        <authorList>
            <person name="Accetto T."/>
            <person name="Nograsek B."/>
            <person name="Avgustin G."/>
        </authorList>
    </citation>
    <scope>NUCLEOTIDE SEQUENCE [LARGE SCALE GENOMIC DNA]</scope>
    <source>
        <strain evidence="1 2">P5-119</strain>
    </source>
</reference>
<organism evidence="1 2">
    <name type="scientific">Prevotella pectinovora</name>
    <dbReference type="NCBI Taxonomy" id="1602169"/>
    <lineage>
        <taxon>Bacteria</taxon>
        <taxon>Pseudomonadati</taxon>
        <taxon>Bacteroidota</taxon>
        <taxon>Bacteroidia</taxon>
        <taxon>Bacteroidales</taxon>
        <taxon>Prevotellaceae</taxon>
        <taxon>Prevotella</taxon>
    </lineage>
</organism>
<dbReference type="InterPro" id="IPR021352">
    <property type="entry name" value="DUF2971"/>
</dbReference>
<comment type="caution">
    <text evidence="1">The sequence shown here is derived from an EMBL/GenBank/DDBJ whole genome shotgun (WGS) entry which is preliminary data.</text>
</comment>
<dbReference type="RefSeq" id="WP_042519524.1">
    <property type="nucleotide sequence ID" value="NZ_JXQK01000062.1"/>
</dbReference>